<dbReference type="VEuPathDB" id="FungiDB:A1O9_03812"/>
<comment type="caution">
    <text evidence="1">The sequence shown here is derived from an EMBL/GenBank/DDBJ whole genome shotgun (WGS) entry which is preliminary data.</text>
</comment>
<dbReference type="AlphaFoldDB" id="A0A072PFR9"/>
<dbReference type="HOGENOM" id="CLU_721754_0_0_1"/>
<organism evidence="1 2">
    <name type="scientific">Exophiala aquamarina CBS 119918</name>
    <dbReference type="NCBI Taxonomy" id="1182545"/>
    <lineage>
        <taxon>Eukaryota</taxon>
        <taxon>Fungi</taxon>
        <taxon>Dikarya</taxon>
        <taxon>Ascomycota</taxon>
        <taxon>Pezizomycotina</taxon>
        <taxon>Eurotiomycetes</taxon>
        <taxon>Chaetothyriomycetidae</taxon>
        <taxon>Chaetothyriales</taxon>
        <taxon>Herpotrichiellaceae</taxon>
        <taxon>Exophiala</taxon>
    </lineage>
</organism>
<dbReference type="Proteomes" id="UP000027920">
    <property type="component" value="Unassembled WGS sequence"/>
</dbReference>
<name>A0A072PFR9_9EURO</name>
<dbReference type="GeneID" id="25278746"/>
<gene>
    <name evidence="1" type="ORF">A1O9_03812</name>
</gene>
<dbReference type="InterPro" id="IPR046486">
    <property type="entry name" value="DUF6579"/>
</dbReference>
<dbReference type="RefSeq" id="XP_013261559.1">
    <property type="nucleotide sequence ID" value="XM_013406105.1"/>
</dbReference>
<evidence type="ECO:0000313" key="2">
    <source>
        <dbReference type="Proteomes" id="UP000027920"/>
    </source>
</evidence>
<dbReference type="EMBL" id="AMGV01000003">
    <property type="protein sequence ID" value="KEF58969.1"/>
    <property type="molecule type" value="Genomic_DNA"/>
</dbReference>
<evidence type="ECO:0000313" key="1">
    <source>
        <dbReference type="EMBL" id="KEF58969.1"/>
    </source>
</evidence>
<sequence length="381" mass="42944">MERRLQIPDWVDNAIARVSTVSNLASNVYDRVVPDRRAQELSNIRDTISNLATQQSNIPDTISNLATQQSDHARMQTAATLLQASATMSQTTAQMNGTASISTEMGNITEALQSIATDMKTFAKPNVFGQIINVGSLITNGAAVEYIKKLADQAERMGDSLDRIADNVYSENSRGDKFPNHVYSYVRSMIEKHQEDTRPHYFFVFNQSTTWHAKFDDINRRDPLGIHFLGYQHDLDTLVAYIVEHGRPRLGPEPIVHILIPTIGQLAIGESLTFPEEMRPFRISGQLGESGLPFVYLCTPLDRDRQYLNQIGSLLPRPRWVLLQQVGLGLPIIGRWLSVPLDPIYFEDPYFQVTSEVGLILYNSLYFETTPVPPRILGRPR</sequence>
<accession>A0A072PFR9</accession>
<protein>
    <submittedName>
        <fullName evidence="1">Uncharacterized protein</fullName>
    </submittedName>
</protein>
<reference evidence="1 2" key="1">
    <citation type="submission" date="2013-03" db="EMBL/GenBank/DDBJ databases">
        <title>The Genome Sequence of Exophiala aquamarina CBS 119918.</title>
        <authorList>
            <consortium name="The Broad Institute Genomics Platform"/>
            <person name="Cuomo C."/>
            <person name="de Hoog S."/>
            <person name="Gorbushina A."/>
            <person name="Walker B."/>
            <person name="Young S.K."/>
            <person name="Zeng Q."/>
            <person name="Gargeya S."/>
            <person name="Fitzgerald M."/>
            <person name="Haas B."/>
            <person name="Abouelleil A."/>
            <person name="Allen A.W."/>
            <person name="Alvarado L."/>
            <person name="Arachchi H.M."/>
            <person name="Berlin A.M."/>
            <person name="Chapman S.B."/>
            <person name="Gainer-Dewar J."/>
            <person name="Goldberg J."/>
            <person name="Griggs A."/>
            <person name="Gujja S."/>
            <person name="Hansen M."/>
            <person name="Howarth C."/>
            <person name="Imamovic A."/>
            <person name="Ireland A."/>
            <person name="Larimer J."/>
            <person name="McCowan C."/>
            <person name="Murphy C."/>
            <person name="Pearson M."/>
            <person name="Poon T.W."/>
            <person name="Priest M."/>
            <person name="Roberts A."/>
            <person name="Saif S."/>
            <person name="Shea T."/>
            <person name="Sisk P."/>
            <person name="Sykes S."/>
            <person name="Wortman J."/>
            <person name="Nusbaum C."/>
            <person name="Birren B."/>
        </authorList>
    </citation>
    <scope>NUCLEOTIDE SEQUENCE [LARGE SCALE GENOMIC DNA]</scope>
    <source>
        <strain evidence="1 2">CBS 119918</strain>
    </source>
</reference>
<proteinExistence type="predicted"/>
<dbReference type="Pfam" id="PF20219">
    <property type="entry name" value="DUF6579"/>
    <property type="match status" value="1"/>
</dbReference>
<dbReference type="OrthoDB" id="3852249at2759"/>
<keyword evidence="2" id="KW-1185">Reference proteome</keyword>